<evidence type="ECO:0000313" key="3">
    <source>
        <dbReference type="Proteomes" id="UP000286402"/>
    </source>
</evidence>
<accession>A0A420G6W4</accession>
<protein>
    <recommendedName>
        <fullName evidence="1">DUF5689 domain-containing protein</fullName>
    </recommendedName>
</protein>
<dbReference type="InterPro" id="IPR043744">
    <property type="entry name" value="DUF5689"/>
</dbReference>
<dbReference type="Pfam" id="PF18942">
    <property type="entry name" value="DUF5689"/>
    <property type="match status" value="1"/>
</dbReference>
<dbReference type="PROSITE" id="PS51257">
    <property type="entry name" value="PROKAR_LIPOPROTEIN"/>
    <property type="match status" value="1"/>
</dbReference>
<dbReference type="AlphaFoldDB" id="A0A420G6W4"/>
<gene>
    <name evidence="2" type="ORF">BCY89_20795</name>
</gene>
<dbReference type="EMBL" id="MCAQ01000002">
    <property type="protein sequence ID" value="RKF40884.1"/>
    <property type="molecule type" value="Genomic_DNA"/>
</dbReference>
<feature type="domain" description="DUF5689" evidence="1">
    <location>
        <begin position="47"/>
        <end position="262"/>
    </location>
</feature>
<reference evidence="2 3" key="1">
    <citation type="submission" date="2016-07" db="EMBL/GenBank/DDBJ databases">
        <title>Genome analysis of Sphingobacterium siyangense T12B17.</title>
        <authorList>
            <person name="Xu D."/>
            <person name="Su Y."/>
            <person name="Zheng S."/>
        </authorList>
    </citation>
    <scope>NUCLEOTIDE SEQUENCE [LARGE SCALE GENOMIC DNA]</scope>
    <source>
        <strain evidence="2 3">T12B17</strain>
    </source>
</reference>
<dbReference type="RefSeq" id="WP_245972861.1">
    <property type="nucleotide sequence ID" value="NZ_MCAQ01000002.1"/>
</dbReference>
<comment type="caution">
    <text evidence="2">The sequence shown here is derived from an EMBL/GenBank/DDBJ whole genome shotgun (WGS) entry which is preliminary data.</text>
</comment>
<organism evidence="2 3">
    <name type="scientific">Sphingobacterium siyangense</name>
    <dbReference type="NCBI Taxonomy" id="459529"/>
    <lineage>
        <taxon>Bacteria</taxon>
        <taxon>Pseudomonadati</taxon>
        <taxon>Bacteroidota</taxon>
        <taxon>Sphingobacteriia</taxon>
        <taxon>Sphingobacteriales</taxon>
        <taxon>Sphingobacteriaceae</taxon>
        <taxon>Sphingobacterium</taxon>
    </lineage>
</organism>
<keyword evidence="3" id="KW-1185">Reference proteome</keyword>
<name>A0A420G6W4_9SPHI</name>
<dbReference type="Proteomes" id="UP000286402">
    <property type="component" value="Unassembled WGS sequence"/>
</dbReference>
<sequence length="459" mass="49497">MNKKNIQAVYTSMLSVICIGLILFTGACKRDPEAPLLTQPIYDGPNANTTIAALKEKYANITDPKVIDEDLIIKALVTGNDISGNIYKQLYIQDETAAINLGVDQNSMYTTFRAGQEVYINLKGLSMVKYGSELQIGFSGTNANRIAWEIFKEHTKVNGWPNAANLTPLEVDLSKLDASMVNKLVIIKNVRFNNGGVNAFAGGTATVSEVVKDANGKTLDVRNSNFSSFAKDILPKGNGTLVGILGRYNGGWQLFLRDKTDVIDFDGTDAGTTPTDPETGGTIFNETFGNGTYPSGNRPKIADFTDFDMKAPVTYSEESGSADIRTATGISASVWLPANKDITLKIAGIQTANKTDLTLSYQLVPNIYNVDETTNLNAMKVKINGTSYTIPSTQVTIKSTDDRNKYYTISIPNITPAATSTVEFIMTGADNAFGFRLDNIKIVSATGGNGSGNTIIVTK</sequence>
<evidence type="ECO:0000313" key="2">
    <source>
        <dbReference type="EMBL" id="RKF40884.1"/>
    </source>
</evidence>
<evidence type="ECO:0000259" key="1">
    <source>
        <dbReference type="Pfam" id="PF18942"/>
    </source>
</evidence>
<proteinExistence type="predicted"/>